<dbReference type="Proteomes" id="UP000245474">
    <property type="component" value="Unassembled WGS sequence"/>
</dbReference>
<dbReference type="GO" id="GO:0005524">
    <property type="term" value="F:ATP binding"/>
    <property type="evidence" value="ECO:0007669"/>
    <property type="project" value="InterPro"/>
</dbReference>
<protein>
    <submittedName>
        <fullName evidence="1">Uncharacterized protein</fullName>
    </submittedName>
</protein>
<gene>
    <name evidence="1" type="ORF">DEM34_18655</name>
</gene>
<dbReference type="AlphaFoldDB" id="A0A2U2MVV9"/>
<sequence length="46" mass="4625">ILHKSDVGGVALDLADADAVAGAMRAMAGQLGIRSARVEGYLGDRG</sequence>
<comment type="caution">
    <text evidence="1">The sequence shown here is derived from an EMBL/GenBank/DDBJ whole genome shotgun (WGS) entry which is preliminary data.</text>
</comment>
<keyword evidence="2" id="KW-1185">Reference proteome</keyword>
<evidence type="ECO:0000313" key="2">
    <source>
        <dbReference type="Proteomes" id="UP000245474"/>
    </source>
</evidence>
<feature type="non-terminal residue" evidence="1">
    <location>
        <position position="1"/>
    </location>
</feature>
<dbReference type="InterPro" id="IPR013815">
    <property type="entry name" value="ATP_grasp_subdomain_1"/>
</dbReference>
<dbReference type="GO" id="GO:0003824">
    <property type="term" value="F:catalytic activity"/>
    <property type="evidence" value="ECO:0007669"/>
    <property type="project" value="UniProtKB-ARBA"/>
</dbReference>
<dbReference type="Pfam" id="PF13549">
    <property type="entry name" value="ATP-grasp_5"/>
    <property type="match status" value="1"/>
</dbReference>
<evidence type="ECO:0000313" key="1">
    <source>
        <dbReference type="EMBL" id="PWG60998.1"/>
    </source>
</evidence>
<proteinExistence type="predicted"/>
<accession>A0A2U2MVV9</accession>
<reference evidence="1 2" key="1">
    <citation type="submission" date="2018-05" db="EMBL/GenBank/DDBJ databases">
        <title>Spiribacter halobius sp. nov., a moderately halophilic bacterium isolated from marine solar saltern.</title>
        <authorList>
            <person name="Zheng W.-S."/>
            <person name="Lu D.-C."/>
            <person name="Du Z.-J."/>
        </authorList>
    </citation>
    <scope>NUCLEOTIDE SEQUENCE [LARGE SCALE GENOMIC DNA]</scope>
    <source>
        <strain evidence="1 2">E85</strain>
    </source>
</reference>
<organism evidence="1 2">
    <name type="scientific">Sediminicurvatus halobius</name>
    <dbReference type="NCBI Taxonomy" id="2182432"/>
    <lineage>
        <taxon>Bacteria</taxon>
        <taxon>Pseudomonadati</taxon>
        <taxon>Pseudomonadota</taxon>
        <taxon>Gammaproteobacteria</taxon>
        <taxon>Chromatiales</taxon>
        <taxon>Ectothiorhodospiraceae</taxon>
        <taxon>Sediminicurvatus</taxon>
    </lineage>
</organism>
<dbReference type="Gene3D" id="3.30.1490.20">
    <property type="entry name" value="ATP-grasp fold, A domain"/>
    <property type="match status" value="1"/>
</dbReference>
<name>A0A2U2MVV9_9GAMM</name>
<dbReference type="EMBL" id="QFFI01000056">
    <property type="protein sequence ID" value="PWG60998.1"/>
    <property type="molecule type" value="Genomic_DNA"/>
</dbReference>